<feature type="chain" id="PRO_5047384425" evidence="1">
    <location>
        <begin position="22"/>
        <end position="323"/>
    </location>
</feature>
<keyword evidence="3" id="KW-1185">Reference proteome</keyword>
<sequence>MKSLNNNIILLMLLLPSFCFGQDSFEGQVINKTTELPILGVTVRLLKGKIATQTNERGYYTLSNDEPKPNDSLQYSYVGYKTLRLAVSAYVPQMFIALEPNAIQLAEVRIANTKTQMITLSKFSAYDLKRIVSNFGYKGIYFVTSTTTIAKLFEVPQQNGILMSLALGRQDHPMSPTSATQNKLAKFILKLYTQNPFTKAPESVFFSKEISLTDNARWVNIDLSNDKVVIPGRNFFVAIAWIIDPYNEIISMGGGWKVDKVTKKGEQVYKDASFYMVDYQPFLIGYNRRDNAPNSLVYTIADKKWVEYKQFNLELALSAVVHY</sequence>
<protein>
    <submittedName>
        <fullName evidence="2">Carboxypeptidase-like regulatory domain-containing protein</fullName>
    </submittedName>
</protein>
<organism evidence="2 3">
    <name type="scientific">Mucilaginibacter antarcticus</name>
    <dbReference type="NCBI Taxonomy" id="1855725"/>
    <lineage>
        <taxon>Bacteria</taxon>
        <taxon>Pseudomonadati</taxon>
        <taxon>Bacteroidota</taxon>
        <taxon>Sphingobacteriia</taxon>
        <taxon>Sphingobacteriales</taxon>
        <taxon>Sphingobacteriaceae</taxon>
        <taxon>Mucilaginibacter</taxon>
    </lineage>
</organism>
<comment type="caution">
    <text evidence="2">The sequence shown here is derived from an EMBL/GenBank/DDBJ whole genome shotgun (WGS) entry which is preliminary data.</text>
</comment>
<dbReference type="EMBL" id="JBHUON010000003">
    <property type="protein sequence ID" value="MFD2863942.1"/>
    <property type="molecule type" value="Genomic_DNA"/>
</dbReference>
<evidence type="ECO:0000313" key="3">
    <source>
        <dbReference type="Proteomes" id="UP001597601"/>
    </source>
</evidence>
<proteinExistence type="predicted"/>
<evidence type="ECO:0000313" key="2">
    <source>
        <dbReference type="EMBL" id="MFD2863942.1"/>
    </source>
</evidence>
<keyword evidence="1" id="KW-0732">Signal</keyword>
<dbReference type="Pfam" id="PF13715">
    <property type="entry name" value="CarbopepD_reg_2"/>
    <property type="match status" value="1"/>
</dbReference>
<gene>
    <name evidence="2" type="ORF">ACFSYC_04510</name>
</gene>
<dbReference type="SUPFAM" id="SSF49464">
    <property type="entry name" value="Carboxypeptidase regulatory domain-like"/>
    <property type="match status" value="1"/>
</dbReference>
<dbReference type="RefSeq" id="WP_377123971.1">
    <property type="nucleotide sequence ID" value="NZ_JBHUON010000003.1"/>
</dbReference>
<dbReference type="Proteomes" id="UP001597601">
    <property type="component" value="Unassembled WGS sequence"/>
</dbReference>
<dbReference type="InterPro" id="IPR008969">
    <property type="entry name" value="CarboxyPept-like_regulatory"/>
</dbReference>
<name>A0ABW5XP55_9SPHI</name>
<evidence type="ECO:0000256" key="1">
    <source>
        <dbReference type="SAM" id="SignalP"/>
    </source>
</evidence>
<reference evidence="3" key="1">
    <citation type="journal article" date="2019" name="Int. J. Syst. Evol. Microbiol.">
        <title>The Global Catalogue of Microorganisms (GCM) 10K type strain sequencing project: providing services to taxonomists for standard genome sequencing and annotation.</title>
        <authorList>
            <consortium name="The Broad Institute Genomics Platform"/>
            <consortium name="The Broad Institute Genome Sequencing Center for Infectious Disease"/>
            <person name="Wu L."/>
            <person name="Ma J."/>
        </authorList>
    </citation>
    <scope>NUCLEOTIDE SEQUENCE [LARGE SCALE GENOMIC DNA]</scope>
    <source>
        <strain evidence="3">KCTC 52232</strain>
    </source>
</reference>
<feature type="signal peptide" evidence="1">
    <location>
        <begin position="1"/>
        <end position="21"/>
    </location>
</feature>
<accession>A0ABW5XP55</accession>